<sequence>MSSKQDDGCFGLPRDKPSVCPEDLLPYSFNPSRSGNETDFAWQSHHRSEYNLAGALFTGAEGLAAET</sequence>
<protein>
    <submittedName>
        <fullName evidence="1">Uncharacterized protein</fullName>
    </submittedName>
</protein>
<accession>A0ABR2YAG6</accession>
<dbReference type="EMBL" id="JALJOT010000019">
    <property type="protein sequence ID" value="KAK9901077.1"/>
    <property type="molecule type" value="Genomic_DNA"/>
</dbReference>
<evidence type="ECO:0000313" key="2">
    <source>
        <dbReference type="Proteomes" id="UP001491310"/>
    </source>
</evidence>
<name>A0ABR2YAG6_9CHLO</name>
<organism evidence="1 2">
    <name type="scientific">Coccomyxa subellipsoidea</name>
    <dbReference type="NCBI Taxonomy" id="248742"/>
    <lineage>
        <taxon>Eukaryota</taxon>
        <taxon>Viridiplantae</taxon>
        <taxon>Chlorophyta</taxon>
        <taxon>core chlorophytes</taxon>
        <taxon>Trebouxiophyceae</taxon>
        <taxon>Trebouxiophyceae incertae sedis</taxon>
        <taxon>Coccomyxaceae</taxon>
        <taxon>Coccomyxa</taxon>
    </lineage>
</organism>
<dbReference type="Proteomes" id="UP001491310">
    <property type="component" value="Unassembled WGS sequence"/>
</dbReference>
<gene>
    <name evidence="1" type="ORF">WJX75_002068</name>
</gene>
<keyword evidence="2" id="KW-1185">Reference proteome</keyword>
<comment type="caution">
    <text evidence="1">The sequence shown here is derived from an EMBL/GenBank/DDBJ whole genome shotgun (WGS) entry which is preliminary data.</text>
</comment>
<proteinExistence type="predicted"/>
<reference evidence="1 2" key="1">
    <citation type="journal article" date="2024" name="Nat. Commun.">
        <title>Phylogenomics reveals the evolutionary origins of lichenization in chlorophyte algae.</title>
        <authorList>
            <person name="Puginier C."/>
            <person name="Libourel C."/>
            <person name="Otte J."/>
            <person name="Skaloud P."/>
            <person name="Haon M."/>
            <person name="Grisel S."/>
            <person name="Petersen M."/>
            <person name="Berrin J.G."/>
            <person name="Delaux P.M."/>
            <person name="Dal Grande F."/>
            <person name="Keller J."/>
        </authorList>
    </citation>
    <scope>NUCLEOTIDE SEQUENCE [LARGE SCALE GENOMIC DNA]</scope>
    <source>
        <strain evidence="1 2">SAG 216-7</strain>
    </source>
</reference>
<evidence type="ECO:0000313" key="1">
    <source>
        <dbReference type="EMBL" id="KAK9901077.1"/>
    </source>
</evidence>